<reference evidence="1" key="1">
    <citation type="journal article" date="2019" name="bioRxiv">
        <title>The Genome of the Zebra Mussel, Dreissena polymorpha: A Resource for Invasive Species Research.</title>
        <authorList>
            <person name="McCartney M.A."/>
            <person name="Auch B."/>
            <person name="Kono T."/>
            <person name="Mallez S."/>
            <person name="Zhang Y."/>
            <person name="Obille A."/>
            <person name="Becker A."/>
            <person name="Abrahante J.E."/>
            <person name="Garbe J."/>
            <person name="Badalamenti J.P."/>
            <person name="Herman A."/>
            <person name="Mangelson H."/>
            <person name="Liachko I."/>
            <person name="Sullivan S."/>
            <person name="Sone E.D."/>
            <person name="Koren S."/>
            <person name="Silverstein K.A.T."/>
            <person name="Beckman K.B."/>
            <person name="Gohl D.M."/>
        </authorList>
    </citation>
    <scope>NUCLEOTIDE SEQUENCE</scope>
    <source>
        <strain evidence="1">Duluth1</strain>
        <tissue evidence="1">Whole animal</tissue>
    </source>
</reference>
<accession>A0A9D3YYR3</accession>
<dbReference type="Proteomes" id="UP000828390">
    <property type="component" value="Unassembled WGS sequence"/>
</dbReference>
<reference evidence="1" key="2">
    <citation type="submission" date="2020-11" db="EMBL/GenBank/DDBJ databases">
        <authorList>
            <person name="McCartney M.A."/>
            <person name="Auch B."/>
            <person name="Kono T."/>
            <person name="Mallez S."/>
            <person name="Becker A."/>
            <person name="Gohl D.M."/>
            <person name="Silverstein K.A.T."/>
            <person name="Koren S."/>
            <person name="Bechman K.B."/>
            <person name="Herman A."/>
            <person name="Abrahante J.E."/>
            <person name="Garbe J."/>
        </authorList>
    </citation>
    <scope>NUCLEOTIDE SEQUENCE</scope>
    <source>
        <strain evidence="1">Duluth1</strain>
        <tissue evidence="1">Whole animal</tissue>
    </source>
</reference>
<keyword evidence="2" id="KW-1185">Reference proteome</keyword>
<gene>
    <name evidence="1" type="ORF">DPMN_069250</name>
</gene>
<sequence>MMKVKLTSGQGHNFGIFDLGDLTNESLQDLTNFDAVFLDLSFLNLAIDRDTYEHQYKVRDPGYPSLWWI</sequence>
<evidence type="ECO:0000313" key="1">
    <source>
        <dbReference type="EMBL" id="KAH3709785.1"/>
    </source>
</evidence>
<evidence type="ECO:0000313" key="2">
    <source>
        <dbReference type="Proteomes" id="UP000828390"/>
    </source>
</evidence>
<protein>
    <submittedName>
        <fullName evidence="1">Uncharacterized protein</fullName>
    </submittedName>
</protein>
<comment type="caution">
    <text evidence="1">The sequence shown here is derived from an EMBL/GenBank/DDBJ whole genome shotgun (WGS) entry which is preliminary data.</text>
</comment>
<dbReference type="EMBL" id="JAIWYP010000014">
    <property type="protein sequence ID" value="KAH3709785.1"/>
    <property type="molecule type" value="Genomic_DNA"/>
</dbReference>
<dbReference type="AlphaFoldDB" id="A0A9D3YYR3"/>
<organism evidence="1 2">
    <name type="scientific">Dreissena polymorpha</name>
    <name type="common">Zebra mussel</name>
    <name type="synonym">Mytilus polymorpha</name>
    <dbReference type="NCBI Taxonomy" id="45954"/>
    <lineage>
        <taxon>Eukaryota</taxon>
        <taxon>Metazoa</taxon>
        <taxon>Spiralia</taxon>
        <taxon>Lophotrochozoa</taxon>
        <taxon>Mollusca</taxon>
        <taxon>Bivalvia</taxon>
        <taxon>Autobranchia</taxon>
        <taxon>Heteroconchia</taxon>
        <taxon>Euheterodonta</taxon>
        <taxon>Imparidentia</taxon>
        <taxon>Neoheterodontei</taxon>
        <taxon>Myida</taxon>
        <taxon>Dreissenoidea</taxon>
        <taxon>Dreissenidae</taxon>
        <taxon>Dreissena</taxon>
    </lineage>
</organism>
<name>A0A9D3YYR3_DREPO</name>
<proteinExistence type="predicted"/>